<protein>
    <submittedName>
        <fullName evidence="8">Ribonucleoside-triphosphate reductase</fullName>
    </submittedName>
</protein>
<dbReference type="AlphaFoldDB" id="A0A0U5AZG1"/>
<evidence type="ECO:0000256" key="6">
    <source>
        <dbReference type="ARBA" id="ARBA00023014"/>
    </source>
</evidence>
<dbReference type="EMBL" id="AP014945">
    <property type="protein sequence ID" value="BAU23887.1"/>
    <property type="molecule type" value="Genomic_DNA"/>
</dbReference>
<evidence type="ECO:0000259" key="7">
    <source>
        <dbReference type="PROSITE" id="PS51918"/>
    </source>
</evidence>
<evidence type="ECO:0000256" key="4">
    <source>
        <dbReference type="ARBA" id="ARBA00022723"/>
    </source>
</evidence>
<evidence type="ECO:0000256" key="5">
    <source>
        <dbReference type="ARBA" id="ARBA00023004"/>
    </source>
</evidence>
<evidence type="ECO:0000313" key="9">
    <source>
        <dbReference type="Proteomes" id="UP000068196"/>
    </source>
</evidence>
<proteinExistence type="predicted"/>
<dbReference type="SFLD" id="SFLDG01094">
    <property type="entry name" value="Uncharacterised_Radical_SAM_Su"/>
    <property type="match status" value="1"/>
</dbReference>
<keyword evidence="2" id="KW-0004">4Fe-4S</keyword>
<dbReference type="InterPro" id="IPR006638">
    <property type="entry name" value="Elp3/MiaA/NifB-like_rSAM"/>
</dbReference>
<keyword evidence="6" id="KW-0411">Iron-sulfur</keyword>
<keyword evidence="3" id="KW-0949">S-adenosyl-L-methionine</keyword>
<dbReference type="GO" id="GO:0046872">
    <property type="term" value="F:metal ion binding"/>
    <property type="evidence" value="ECO:0007669"/>
    <property type="project" value="UniProtKB-KW"/>
</dbReference>
<evidence type="ECO:0000256" key="1">
    <source>
        <dbReference type="ARBA" id="ARBA00001966"/>
    </source>
</evidence>
<dbReference type="PANTHER" id="PTHR30352:SF13">
    <property type="entry name" value="GLYCYL-RADICAL ENZYME ACTIVATING ENZYME YJJW-RELATED"/>
    <property type="match status" value="1"/>
</dbReference>
<dbReference type="InterPro" id="IPR007197">
    <property type="entry name" value="rSAM"/>
</dbReference>
<dbReference type="PROSITE" id="PS51918">
    <property type="entry name" value="RADICAL_SAM"/>
    <property type="match status" value="1"/>
</dbReference>
<keyword evidence="9" id="KW-1185">Reference proteome</keyword>
<dbReference type="Gene3D" id="3.20.20.70">
    <property type="entry name" value="Aldolase class I"/>
    <property type="match status" value="1"/>
</dbReference>
<dbReference type="KEGG" id="cthi:THC_1522"/>
<sequence length="230" mass="26593">MIKGFRGTSLVDFPEKVSAVIYTYGCNYRCPFCYNIELVLTENYKDLPDIPDEEILTNLSQRKGFIQGVVITGGEPTLWGKRLHYLIERIKYEIGLAIKVDTNGSNPELLERFLQENLLDYVALDFKTSPSRYPELGGDFSRVSETLRVLKNHPEKVEIRITLYPPLFNGRDLEEMLPFLEGFQIIALQKYLPEKNLSGRGVSPYSEEEYLNFFTVLQNHLPTARILKRF</sequence>
<organism evidence="8 9">
    <name type="scientific">Caldimicrobium thiodismutans</name>
    <dbReference type="NCBI Taxonomy" id="1653476"/>
    <lineage>
        <taxon>Bacteria</taxon>
        <taxon>Pseudomonadati</taxon>
        <taxon>Thermodesulfobacteriota</taxon>
        <taxon>Thermodesulfobacteria</taxon>
        <taxon>Thermodesulfobacteriales</taxon>
        <taxon>Thermodesulfobacteriaceae</taxon>
        <taxon>Caldimicrobium</taxon>
    </lineage>
</organism>
<dbReference type="NCBIfam" id="TIGR02495">
    <property type="entry name" value="NrdG2"/>
    <property type="match status" value="1"/>
</dbReference>
<dbReference type="InterPro" id="IPR013785">
    <property type="entry name" value="Aldolase_TIM"/>
</dbReference>
<dbReference type="InterPro" id="IPR034457">
    <property type="entry name" value="Organic_radical-activating"/>
</dbReference>
<dbReference type="Proteomes" id="UP000068196">
    <property type="component" value="Chromosome"/>
</dbReference>
<accession>A0A0U5AZG1</accession>
<comment type="cofactor">
    <cofactor evidence="1">
        <name>[4Fe-4S] cluster</name>
        <dbReference type="ChEBI" id="CHEBI:49883"/>
    </cofactor>
</comment>
<gene>
    <name evidence="8" type="ORF">THC_1522</name>
</gene>
<evidence type="ECO:0000313" key="8">
    <source>
        <dbReference type="EMBL" id="BAU23887.1"/>
    </source>
</evidence>
<dbReference type="Pfam" id="PF04055">
    <property type="entry name" value="Radical_SAM"/>
    <property type="match status" value="1"/>
</dbReference>
<dbReference type="InterPro" id="IPR012840">
    <property type="entry name" value="NrdG2"/>
</dbReference>
<dbReference type="STRING" id="1653476.THC_1522"/>
<dbReference type="SUPFAM" id="SSF102114">
    <property type="entry name" value="Radical SAM enzymes"/>
    <property type="match status" value="1"/>
</dbReference>
<dbReference type="CDD" id="cd01335">
    <property type="entry name" value="Radical_SAM"/>
    <property type="match status" value="1"/>
</dbReference>
<evidence type="ECO:0000256" key="3">
    <source>
        <dbReference type="ARBA" id="ARBA00022691"/>
    </source>
</evidence>
<dbReference type="RefSeq" id="WP_068515615.1">
    <property type="nucleotide sequence ID" value="NZ_AP014945.1"/>
</dbReference>
<dbReference type="SFLD" id="SFLDS00029">
    <property type="entry name" value="Radical_SAM"/>
    <property type="match status" value="1"/>
</dbReference>
<reference evidence="8 9" key="1">
    <citation type="journal article" date="2016" name="Int. J. Syst. Evol. Microbiol.">
        <title>Caldimicrobium thiodismutans sp. nov., a sulfur-disproportionating bacterium isolated from a hot spring, and emended description of the genus Caldimicrobium.</title>
        <authorList>
            <person name="Kojima H."/>
            <person name="Umezawa K."/>
            <person name="Fukui M."/>
        </authorList>
    </citation>
    <scope>NUCLEOTIDE SEQUENCE [LARGE SCALE GENOMIC DNA]</scope>
    <source>
        <strain evidence="8 9">TF1</strain>
    </source>
</reference>
<reference evidence="9" key="2">
    <citation type="journal article" date="2016" name="Int. J. Syst. Evol. Microbiol.">
        <title>Caldimicrobium thiodismutans sp. nov., a sulfur-disproportionating bacterium isolated from a hot spring.</title>
        <authorList>
            <person name="Kojima H."/>
            <person name="Umezawa K."/>
            <person name="Fukui M."/>
        </authorList>
    </citation>
    <scope>NUCLEOTIDE SEQUENCE [LARGE SCALE GENOMIC DNA]</scope>
    <source>
        <strain evidence="9">TF1</strain>
    </source>
</reference>
<dbReference type="GO" id="GO:0051539">
    <property type="term" value="F:4 iron, 4 sulfur cluster binding"/>
    <property type="evidence" value="ECO:0007669"/>
    <property type="project" value="UniProtKB-KW"/>
</dbReference>
<keyword evidence="4" id="KW-0479">Metal-binding</keyword>
<feature type="domain" description="Radical SAM core" evidence="7">
    <location>
        <begin position="12"/>
        <end position="227"/>
    </location>
</feature>
<name>A0A0U5AZG1_9BACT</name>
<dbReference type="OrthoDB" id="9782387at2"/>
<dbReference type="SMART" id="SM00729">
    <property type="entry name" value="Elp3"/>
    <property type="match status" value="1"/>
</dbReference>
<keyword evidence="5" id="KW-0408">Iron</keyword>
<dbReference type="PANTHER" id="PTHR30352">
    <property type="entry name" value="PYRUVATE FORMATE-LYASE-ACTIVATING ENZYME"/>
    <property type="match status" value="1"/>
</dbReference>
<dbReference type="InterPro" id="IPR058240">
    <property type="entry name" value="rSAM_sf"/>
</dbReference>
<dbReference type="GO" id="GO:0003824">
    <property type="term" value="F:catalytic activity"/>
    <property type="evidence" value="ECO:0007669"/>
    <property type="project" value="InterPro"/>
</dbReference>
<evidence type="ECO:0000256" key="2">
    <source>
        <dbReference type="ARBA" id="ARBA00022485"/>
    </source>
</evidence>